<keyword evidence="13 24" id="KW-1133">Transmembrane helix</keyword>
<feature type="transmembrane region" description="Helical" evidence="24">
    <location>
        <begin position="200"/>
        <end position="219"/>
    </location>
</feature>
<evidence type="ECO:0000256" key="2">
    <source>
        <dbReference type="ARBA" id="ARBA00004651"/>
    </source>
</evidence>
<feature type="transmembrane region" description="Helical" evidence="24">
    <location>
        <begin position="158"/>
        <end position="179"/>
    </location>
</feature>
<keyword evidence="16" id="KW-0594">Phospholipid biosynthesis</keyword>
<evidence type="ECO:0000256" key="10">
    <source>
        <dbReference type="ARBA" id="ARBA00022679"/>
    </source>
</evidence>
<comment type="subcellular location">
    <subcellularLocation>
        <location evidence="2">Cell membrane</location>
        <topology evidence="2">Multi-pass membrane protein</topology>
    </subcellularLocation>
</comment>
<keyword evidence="26" id="KW-1185">Reference proteome</keyword>
<feature type="transmembrane region" description="Helical" evidence="24">
    <location>
        <begin position="231"/>
        <end position="251"/>
    </location>
</feature>
<dbReference type="AlphaFoldDB" id="A0A517YLR4"/>
<keyword evidence="9" id="KW-0444">Lipid biosynthesis</keyword>
<evidence type="ECO:0000256" key="14">
    <source>
        <dbReference type="ARBA" id="ARBA00023098"/>
    </source>
</evidence>
<name>A0A517YLR4_9BACT</name>
<keyword evidence="15 24" id="KW-0472">Membrane</keyword>
<sequence>MLRWRLLSSFIIIAVMLALIALDHREVGLGIPGVWLLPMLLIVTVLATEEVISLLRNQNHRPVEWVTYVGSLGIAVAGAEKLIKELSFQFHLTPNYPAWEGWPMLAVAGGVILAFGGEMWRFRKAGEGAIVNAALSIFAMIYVGGLMMFLAWQRLDHGTFAFLSIPIVVKFADTGAYTFGRLFGRHKMTPLLSPGKTWQGAVGGLLAGCAASWLSFTYLQPAITPASATGPASNSLVAILLYGFALTLAGMHGDLAESLLKRDMNRKDSSTWLPGLGGVLDIIDSLLIAAPVAFLFWHMGWVR</sequence>
<evidence type="ECO:0000256" key="8">
    <source>
        <dbReference type="ARBA" id="ARBA00022475"/>
    </source>
</evidence>
<feature type="transmembrane region" description="Helical" evidence="24">
    <location>
        <begin position="99"/>
        <end position="117"/>
    </location>
</feature>
<evidence type="ECO:0000256" key="1">
    <source>
        <dbReference type="ARBA" id="ARBA00001698"/>
    </source>
</evidence>
<evidence type="ECO:0000256" key="19">
    <source>
        <dbReference type="ARBA" id="ARBA00031825"/>
    </source>
</evidence>
<feature type="transmembrane region" description="Helical" evidence="24">
    <location>
        <begin position="62"/>
        <end position="79"/>
    </location>
</feature>
<evidence type="ECO:0000256" key="4">
    <source>
        <dbReference type="ARBA" id="ARBA00005189"/>
    </source>
</evidence>
<evidence type="ECO:0000256" key="17">
    <source>
        <dbReference type="ARBA" id="ARBA00023264"/>
    </source>
</evidence>
<evidence type="ECO:0000256" key="6">
    <source>
        <dbReference type="ARBA" id="ARBA00012487"/>
    </source>
</evidence>
<dbReference type="OrthoDB" id="9799199at2"/>
<evidence type="ECO:0000256" key="13">
    <source>
        <dbReference type="ARBA" id="ARBA00022989"/>
    </source>
</evidence>
<comment type="pathway">
    <text evidence="3">Phospholipid metabolism; CDP-diacylglycerol biosynthesis; CDP-diacylglycerol from sn-glycerol 3-phosphate: step 3/3.</text>
</comment>
<evidence type="ECO:0000313" key="25">
    <source>
        <dbReference type="EMBL" id="QDU31161.1"/>
    </source>
</evidence>
<evidence type="ECO:0000256" key="23">
    <source>
        <dbReference type="ARBA" id="ARBA00033406"/>
    </source>
</evidence>
<keyword evidence="14" id="KW-0443">Lipid metabolism</keyword>
<dbReference type="PANTHER" id="PTHR46382:SF1">
    <property type="entry name" value="PHOSPHATIDATE CYTIDYLYLTRANSFERASE"/>
    <property type="match status" value="1"/>
</dbReference>
<keyword evidence="8" id="KW-1003">Cell membrane</keyword>
<dbReference type="KEGG" id="aagg:ETAA8_63140"/>
<evidence type="ECO:0000256" key="15">
    <source>
        <dbReference type="ARBA" id="ARBA00023136"/>
    </source>
</evidence>
<comment type="pathway">
    <text evidence="4">Lipid metabolism.</text>
</comment>
<evidence type="ECO:0000313" key="26">
    <source>
        <dbReference type="Proteomes" id="UP000315017"/>
    </source>
</evidence>
<organism evidence="25 26">
    <name type="scientific">Anatilimnocola aggregata</name>
    <dbReference type="NCBI Taxonomy" id="2528021"/>
    <lineage>
        <taxon>Bacteria</taxon>
        <taxon>Pseudomonadati</taxon>
        <taxon>Planctomycetota</taxon>
        <taxon>Planctomycetia</taxon>
        <taxon>Pirellulales</taxon>
        <taxon>Pirellulaceae</taxon>
        <taxon>Anatilimnocola</taxon>
    </lineage>
</organism>
<evidence type="ECO:0000256" key="18">
    <source>
        <dbReference type="ARBA" id="ARBA00029893"/>
    </source>
</evidence>
<feature type="transmembrane region" description="Helical" evidence="24">
    <location>
        <begin position="129"/>
        <end position="152"/>
    </location>
</feature>
<gene>
    <name evidence="25" type="primary">cdsA_2</name>
    <name evidence="25" type="ORF">ETAA8_63140</name>
</gene>
<evidence type="ECO:0000256" key="12">
    <source>
        <dbReference type="ARBA" id="ARBA00022695"/>
    </source>
</evidence>
<evidence type="ECO:0000256" key="9">
    <source>
        <dbReference type="ARBA" id="ARBA00022516"/>
    </source>
</evidence>
<dbReference type="GO" id="GO:0005886">
    <property type="term" value="C:plasma membrane"/>
    <property type="evidence" value="ECO:0007669"/>
    <property type="project" value="UniProtKB-SubCell"/>
</dbReference>
<keyword evidence="12 25" id="KW-0548">Nucleotidyltransferase</keyword>
<dbReference type="RefSeq" id="WP_145097830.1">
    <property type="nucleotide sequence ID" value="NZ_CP036274.1"/>
</dbReference>
<proteinExistence type="inferred from homology"/>
<dbReference type="Pfam" id="PF01148">
    <property type="entry name" value="CTP_transf_1"/>
    <property type="match status" value="1"/>
</dbReference>
<keyword evidence="11 24" id="KW-0812">Transmembrane</keyword>
<dbReference type="GO" id="GO:0004605">
    <property type="term" value="F:phosphatidate cytidylyltransferase activity"/>
    <property type="evidence" value="ECO:0007669"/>
    <property type="project" value="UniProtKB-EC"/>
</dbReference>
<dbReference type="Proteomes" id="UP000315017">
    <property type="component" value="Chromosome"/>
</dbReference>
<accession>A0A517YLR4</accession>
<evidence type="ECO:0000256" key="16">
    <source>
        <dbReference type="ARBA" id="ARBA00023209"/>
    </source>
</evidence>
<evidence type="ECO:0000256" key="20">
    <source>
        <dbReference type="ARBA" id="ARBA00032253"/>
    </source>
</evidence>
<dbReference type="PANTHER" id="PTHR46382">
    <property type="entry name" value="PHOSPHATIDATE CYTIDYLYLTRANSFERASE"/>
    <property type="match status" value="1"/>
</dbReference>
<dbReference type="GO" id="GO:0016024">
    <property type="term" value="P:CDP-diacylglycerol biosynthetic process"/>
    <property type="evidence" value="ECO:0007669"/>
    <property type="project" value="TreeGrafter"/>
</dbReference>
<evidence type="ECO:0000256" key="21">
    <source>
        <dbReference type="ARBA" id="ARBA00032396"/>
    </source>
</evidence>
<evidence type="ECO:0000256" key="7">
    <source>
        <dbReference type="ARBA" id="ARBA00019373"/>
    </source>
</evidence>
<reference evidence="25 26" key="1">
    <citation type="submission" date="2019-02" db="EMBL/GenBank/DDBJ databases">
        <title>Deep-cultivation of Planctomycetes and their phenomic and genomic characterization uncovers novel biology.</title>
        <authorList>
            <person name="Wiegand S."/>
            <person name="Jogler M."/>
            <person name="Boedeker C."/>
            <person name="Pinto D."/>
            <person name="Vollmers J."/>
            <person name="Rivas-Marin E."/>
            <person name="Kohn T."/>
            <person name="Peeters S.H."/>
            <person name="Heuer A."/>
            <person name="Rast P."/>
            <person name="Oberbeckmann S."/>
            <person name="Bunk B."/>
            <person name="Jeske O."/>
            <person name="Meyerdierks A."/>
            <person name="Storesund J.E."/>
            <person name="Kallscheuer N."/>
            <person name="Luecker S."/>
            <person name="Lage O.M."/>
            <person name="Pohl T."/>
            <person name="Merkel B.J."/>
            <person name="Hornburger P."/>
            <person name="Mueller R.-W."/>
            <person name="Bruemmer F."/>
            <person name="Labrenz M."/>
            <person name="Spormann A.M."/>
            <person name="Op den Camp H."/>
            <person name="Overmann J."/>
            <person name="Amann R."/>
            <person name="Jetten M.S.M."/>
            <person name="Mascher T."/>
            <person name="Medema M.H."/>
            <person name="Devos D.P."/>
            <person name="Kaster A.-K."/>
            <person name="Ovreas L."/>
            <person name="Rohde M."/>
            <person name="Galperin M.Y."/>
            <person name="Jogler C."/>
        </authorList>
    </citation>
    <scope>NUCLEOTIDE SEQUENCE [LARGE SCALE GENOMIC DNA]</scope>
    <source>
        <strain evidence="25 26">ETA_A8</strain>
    </source>
</reference>
<dbReference type="EC" id="2.7.7.41" evidence="6"/>
<feature type="transmembrane region" description="Helical" evidence="24">
    <location>
        <begin position="35"/>
        <end position="55"/>
    </location>
</feature>
<feature type="transmembrane region" description="Helical" evidence="24">
    <location>
        <begin position="272"/>
        <end position="297"/>
    </location>
</feature>
<comment type="similarity">
    <text evidence="5">Belongs to the CDS family.</text>
</comment>
<evidence type="ECO:0000256" key="5">
    <source>
        <dbReference type="ARBA" id="ARBA00010185"/>
    </source>
</evidence>
<evidence type="ECO:0000256" key="11">
    <source>
        <dbReference type="ARBA" id="ARBA00022692"/>
    </source>
</evidence>
<evidence type="ECO:0000256" key="22">
    <source>
        <dbReference type="ARBA" id="ARBA00032743"/>
    </source>
</evidence>
<dbReference type="EMBL" id="CP036274">
    <property type="protein sequence ID" value="QDU31161.1"/>
    <property type="molecule type" value="Genomic_DNA"/>
</dbReference>
<keyword evidence="10 25" id="KW-0808">Transferase</keyword>
<evidence type="ECO:0000256" key="24">
    <source>
        <dbReference type="SAM" id="Phobius"/>
    </source>
</evidence>
<protein>
    <recommendedName>
        <fullName evidence="7">Phosphatidate cytidylyltransferase</fullName>
        <ecNumber evidence="6">2.7.7.41</ecNumber>
    </recommendedName>
    <alternativeName>
        <fullName evidence="20">CDP-DAG synthase</fullName>
    </alternativeName>
    <alternativeName>
        <fullName evidence="22">CDP-DG synthase</fullName>
    </alternativeName>
    <alternativeName>
        <fullName evidence="18">CDP-diacylglycerol synthase</fullName>
    </alternativeName>
    <alternativeName>
        <fullName evidence="21">CDP-diglyceride pyrophosphorylase</fullName>
    </alternativeName>
    <alternativeName>
        <fullName evidence="23">CDP-diglyceride synthase</fullName>
    </alternativeName>
    <alternativeName>
        <fullName evidence="19">CTP:phosphatidate cytidylyltransferase</fullName>
    </alternativeName>
</protein>
<comment type="catalytic activity">
    <reaction evidence="1">
        <text>a 1,2-diacyl-sn-glycero-3-phosphate + CTP + H(+) = a CDP-1,2-diacyl-sn-glycerol + diphosphate</text>
        <dbReference type="Rhea" id="RHEA:16229"/>
        <dbReference type="ChEBI" id="CHEBI:15378"/>
        <dbReference type="ChEBI" id="CHEBI:33019"/>
        <dbReference type="ChEBI" id="CHEBI:37563"/>
        <dbReference type="ChEBI" id="CHEBI:58332"/>
        <dbReference type="ChEBI" id="CHEBI:58608"/>
        <dbReference type="EC" id="2.7.7.41"/>
    </reaction>
</comment>
<evidence type="ECO:0000256" key="3">
    <source>
        <dbReference type="ARBA" id="ARBA00005119"/>
    </source>
</evidence>
<keyword evidence="17" id="KW-1208">Phospholipid metabolism</keyword>